<feature type="chain" id="PRO_5035748184" description="Bee-milk protein" evidence="4">
    <location>
        <begin position="27"/>
        <end position="367"/>
    </location>
</feature>
<name>A0A8S1DL99_9INSE</name>
<protein>
    <recommendedName>
        <fullName evidence="7">Bee-milk protein</fullName>
    </recommendedName>
</protein>
<sequence length="367" mass="42201">MFLMSLNTMSLFINAIFLFGLCLANAINFTTVYEWDKFDFFWPKGANSSYGQTEQSFNFSEVYFRYMAVDEKRLFLNLDPSPGIPATLVWLPKSGASTEPPKLSPFPSWDLHKNDNCDTIQEARGMKADTDGRLWVLDQGSSHCLSKLWIFDLENNDTIERVHQFPDTVVSHSFDKRWLSDMVIDKTPDDDYLAYIADYRSEQIVVYYLKTNVSWPVKTPEFIWQSLAVSPNKEARQLLYLNRRSYSNKELYTVSVSELENEAGSAALRFIGNMTGIPYRMMIDSADVLYAAFYNQNNLSKWNISEPFLEQRFHEAAGVLRTGWPFAFALDANDTFWMMERNQSGNETKHKLLKAAVGAKDSAHSQP</sequence>
<reference evidence="5 6" key="1">
    <citation type="submission" date="2020-04" db="EMBL/GenBank/DDBJ databases">
        <authorList>
            <person name="Alioto T."/>
            <person name="Alioto T."/>
            <person name="Gomez Garrido J."/>
        </authorList>
    </citation>
    <scope>NUCLEOTIDE SEQUENCE [LARGE SCALE GENOMIC DNA]</scope>
</reference>
<evidence type="ECO:0000313" key="6">
    <source>
        <dbReference type="Proteomes" id="UP000494165"/>
    </source>
</evidence>
<keyword evidence="4" id="KW-0732">Signal</keyword>
<dbReference type="Pfam" id="PF03022">
    <property type="entry name" value="MRJP"/>
    <property type="match status" value="1"/>
</dbReference>
<dbReference type="Proteomes" id="UP000494165">
    <property type="component" value="Unassembled WGS sequence"/>
</dbReference>
<accession>A0A8S1DL99</accession>
<dbReference type="EMBL" id="CADEPI010000303">
    <property type="protein sequence ID" value="CAB3383299.1"/>
    <property type="molecule type" value="Genomic_DNA"/>
</dbReference>
<dbReference type="InterPro" id="IPR017996">
    <property type="entry name" value="MRJP/yellow-related"/>
</dbReference>
<evidence type="ECO:0008006" key="7">
    <source>
        <dbReference type="Google" id="ProtNLM"/>
    </source>
</evidence>
<dbReference type="OrthoDB" id="6624404at2759"/>
<evidence type="ECO:0000256" key="3">
    <source>
        <dbReference type="ARBA" id="ARBA00022525"/>
    </source>
</evidence>
<keyword evidence="6" id="KW-1185">Reference proteome</keyword>
<dbReference type="PANTHER" id="PTHR10009:SF18">
    <property type="entry name" value="PROTEIN YELLOW-LIKE PROTEIN"/>
    <property type="match status" value="1"/>
</dbReference>
<evidence type="ECO:0000313" key="5">
    <source>
        <dbReference type="EMBL" id="CAB3383299.1"/>
    </source>
</evidence>
<dbReference type="AlphaFoldDB" id="A0A8S1DL99"/>
<dbReference type="SUPFAM" id="SSF101898">
    <property type="entry name" value="NHL repeat"/>
    <property type="match status" value="1"/>
</dbReference>
<dbReference type="GO" id="GO:0005576">
    <property type="term" value="C:extracellular region"/>
    <property type="evidence" value="ECO:0007669"/>
    <property type="project" value="UniProtKB-SubCell"/>
</dbReference>
<comment type="similarity">
    <text evidence="2">Belongs to the major royal jelly protein family.</text>
</comment>
<dbReference type="Gene3D" id="2.120.10.30">
    <property type="entry name" value="TolB, C-terminal domain"/>
    <property type="match status" value="1"/>
</dbReference>
<dbReference type="InterPro" id="IPR011042">
    <property type="entry name" value="6-blade_b-propeller_TolB-like"/>
</dbReference>
<keyword evidence="3" id="KW-0964">Secreted</keyword>
<gene>
    <name evidence="5" type="ORF">CLODIP_2_CD00025</name>
</gene>
<comment type="caution">
    <text evidence="5">The sequence shown here is derived from an EMBL/GenBank/DDBJ whole genome shotgun (WGS) entry which is preliminary data.</text>
</comment>
<evidence type="ECO:0000256" key="2">
    <source>
        <dbReference type="ARBA" id="ARBA00009127"/>
    </source>
</evidence>
<feature type="signal peptide" evidence="4">
    <location>
        <begin position="1"/>
        <end position="26"/>
    </location>
</feature>
<dbReference type="PANTHER" id="PTHR10009">
    <property type="entry name" value="PROTEIN YELLOW-RELATED"/>
    <property type="match status" value="1"/>
</dbReference>
<evidence type="ECO:0000256" key="1">
    <source>
        <dbReference type="ARBA" id="ARBA00004613"/>
    </source>
</evidence>
<evidence type="ECO:0000256" key="4">
    <source>
        <dbReference type="SAM" id="SignalP"/>
    </source>
</evidence>
<proteinExistence type="inferred from homology"/>
<comment type="subcellular location">
    <subcellularLocation>
        <location evidence="1">Secreted</location>
    </subcellularLocation>
</comment>
<organism evidence="5 6">
    <name type="scientific">Cloeon dipterum</name>
    <dbReference type="NCBI Taxonomy" id="197152"/>
    <lineage>
        <taxon>Eukaryota</taxon>
        <taxon>Metazoa</taxon>
        <taxon>Ecdysozoa</taxon>
        <taxon>Arthropoda</taxon>
        <taxon>Hexapoda</taxon>
        <taxon>Insecta</taxon>
        <taxon>Pterygota</taxon>
        <taxon>Palaeoptera</taxon>
        <taxon>Ephemeroptera</taxon>
        <taxon>Pisciforma</taxon>
        <taxon>Baetidae</taxon>
        <taxon>Cloeon</taxon>
    </lineage>
</organism>